<evidence type="ECO:0000256" key="16">
    <source>
        <dbReference type="ARBA" id="ARBA00033235"/>
    </source>
</evidence>
<dbReference type="InterPro" id="IPR008731">
    <property type="entry name" value="PTS_EIN"/>
</dbReference>
<dbReference type="SUPFAM" id="SSF52009">
    <property type="entry name" value="Phosphohistidine domain"/>
    <property type="match status" value="1"/>
</dbReference>
<evidence type="ECO:0000256" key="5">
    <source>
        <dbReference type="ARBA" id="ARBA00007837"/>
    </source>
</evidence>
<accession>A0A1T2XJM0</accession>
<evidence type="ECO:0000256" key="1">
    <source>
        <dbReference type="ARBA" id="ARBA00000683"/>
    </source>
</evidence>
<evidence type="ECO:0000256" key="3">
    <source>
        <dbReference type="ARBA" id="ARBA00002728"/>
    </source>
</evidence>
<dbReference type="GO" id="GO:0005737">
    <property type="term" value="C:cytoplasm"/>
    <property type="evidence" value="ECO:0007669"/>
    <property type="project" value="UniProtKB-SubCell"/>
</dbReference>
<dbReference type="AlphaFoldDB" id="A0A1T2XJM0"/>
<feature type="active site" description="Proton donor" evidence="18">
    <location>
        <position position="504"/>
    </location>
</feature>
<feature type="domain" description="PEP-utilising enzyme C-terminal" evidence="23">
    <location>
        <begin position="252"/>
        <end position="542"/>
    </location>
</feature>
<dbReference type="InterPro" id="IPR015813">
    <property type="entry name" value="Pyrv/PenolPyrv_kinase-like_dom"/>
</dbReference>
<dbReference type="EC" id="2.7.3.9" evidence="6 17"/>
<dbReference type="GO" id="GO:0008965">
    <property type="term" value="F:phosphoenolpyruvate-protein phosphotransferase activity"/>
    <property type="evidence" value="ECO:0007669"/>
    <property type="project" value="UniProtKB-EC"/>
</dbReference>
<feature type="binding site" evidence="19">
    <location>
        <position position="297"/>
    </location>
    <ligand>
        <name>phosphoenolpyruvate</name>
        <dbReference type="ChEBI" id="CHEBI:58702"/>
    </ligand>
</feature>
<feature type="binding site" evidence="19">
    <location>
        <position position="467"/>
    </location>
    <ligand>
        <name>phosphoenolpyruvate</name>
        <dbReference type="ChEBI" id="CHEBI:58702"/>
    </ligand>
</feature>
<dbReference type="InterPro" id="IPR023151">
    <property type="entry name" value="PEP_util_CS"/>
</dbReference>
<keyword evidence="25" id="KW-0670">Pyruvate</keyword>
<dbReference type="InterPro" id="IPR036637">
    <property type="entry name" value="Phosphohistidine_dom_sf"/>
</dbReference>
<dbReference type="InterPro" id="IPR000121">
    <property type="entry name" value="PEP_util_C"/>
</dbReference>
<gene>
    <name evidence="25" type="ORF">BVG16_04895</name>
</gene>
<dbReference type="InterPro" id="IPR018274">
    <property type="entry name" value="PEP_util_AS"/>
</dbReference>
<proteinExistence type="inferred from homology"/>
<comment type="similarity">
    <text evidence="5 17">Belongs to the PEP-utilizing enzyme family.</text>
</comment>
<sequence length="578" mass="63782">MILKGIAAAPGYAIGPVFVMKDNQVKVERKTLSAPEAKAEVVRFSEIVNQAIEQVKEIQEQAREKMGDEQAEIFESHILVLHDDEFVGRTKEVILEKNINAEAALAEVTEELVAFFEGMDNEYMNERAADFRDLNKRLHGLLTGAKQASLSDFEEPVVLITDDLTPSDSAQLDRDRVAGFATNIGGRTSHSAIMARSMEIPAVVGLKDVTEQLHDGDIVILDGTTGDLIVHPSDEQIAAYRVKKENFAKRKAEFHKYMNAASTTVDGHTVELVANIGNPGDAHNAHKNGAEGIGLFRTEFLYMGRPNFPTEEEQFEAYKEVAETFGKDHPIVIRTLDIGGDKELDYLELPKEMNPFLGYRAIRLCLDETDMFKTQLRAILRASAFGNVKIMYPMIATIVELRAANAILAEVKAELDTAGIAYNKNLEVGIMIEIPAAVLVSDQLAKEADFFSIGTNDLVQYTMAADRMNEKVSHLTQPMNPSVLRLIRMVIENAHREGKWVGMCGEMAGNLVAIPLLLGLGLDEFSMSASSVLPARVLMSKISLADAKEIAAKALDMQTADEIQQFVQDSFPVIEELL</sequence>
<evidence type="ECO:0000313" key="26">
    <source>
        <dbReference type="Proteomes" id="UP000190188"/>
    </source>
</evidence>
<dbReference type="PROSITE" id="PS00742">
    <property type="entry name" value="PEP_ENZYMES_2"/>
    <property type="match status" value="1"/>
</dbReference>
<keyword evidence="13 17" id="KW-0479">Metal-binding</keyword>
<evidence type="ECO:0000256" key="13">
    <source>
        <dbReference type="ARBA" id="ARBA00022723"/>
    </source>
</evidence>
<dbReference type="PANTHER" id="PTHR46244">
    <property type="entry name" value="PHOSPHOENOLPYRUVATE-PROTEIN PHOSPHOTRANSFERASE"/>
    <property type="match status" value="1"/>
</dbReference>
<keyword evidence="8 17" id="KW-0813">Transport</keyword>
<keyword evidence="21" id="KW-0175">Coiled coil</keyword>
<evidence type="ECO:0000256" key="2">
    <source>
        <dbReference type="ARBA" id="ARBA00001946"/>
    </source>
</evidence>
<name>A0A1T2XJM0_9BACL</name>
<reference evidence="25 26" key="1">
    <citation type="submission" date="2017-01" db="EMBL/GenBank/DDBJ databases">
        <title>Genome analysis of Paenibacillus selenitrireducens ES3-24.</title>
        <authorList>
            <person name="Xu D."/>
            <person name="Yao R."/>
            <person name="Zheng S."/>
        </authorList>
    </citation>
    <scope>NUCLEOTIDE SEQUENCE [LARGE SCALE GENOMIC DNA]</scope>
    <source>
        <strain evidence="25 26">ES3-24</strain>
    </source>
</reference>
<dbReference type="Proteomes" id="UP000190188">
    <property type="component" value="Unassembled WGS sequence"/>
</dbReference>
<evidence type="ECO:0000256" key="6">
    <source>
        <dbReference type="ARBA" id="ARBA00012232"/>
    </source>
</evidence>
<keyword evidence="15 17" id="KW-0460">Magnesium</keyword>
<evidence type="ECO:0000256" key="7">
    <source>
        <dbReference type="ARBA" id="ARBA00016544"/>
    </source>
</evidence>
<dbReference type="Pfam" id="PF00391">
    <property type="entry name" value="PEP-utilizers"/>
    <property type="match status" value="1"/>
</dbReference>
<dbReference type="SUPFAM" id="SSF47831">
    <property type="entry name" value="Enzyme I of the PEP:sugar phosphotransferase system HPr-binding (sub)domain"/>
    <property type="match status" value="1"/>
</dbReference>
<dbReference type="GO" id="GO:0009401">
    <property type="term" value="P:phosphoenolpyruvate-dependent sugar phosphotransferase system"/>
    <property type="evidence" value="ECO:0007669"/>
    <property type="project" value="UniProtKB-KW"/>
</dbReference>
<dbReference type="InterPro" id="IPR024692">
    <property type="entry name" value="PTS_EI"/>
</dbReference>
<comment type="subcellular location">
    <subcellularLocation>
        <location evidence="4 17">Cytoplasm</location>
    </subcellularLocation>
</comment>
<evidence type="ECO:0000256" key="11">
    <source>
        <dbReference type="ARBA" id="ARBA00022679"/>
    </source>
</evidence>
<dbReference type="Gene3D" id="1.10.274.10">
    <property type="entry name" value="PtsI, HPr-binding domain"/>
    <property type="match status" value="1"/>
</dbReference>
<keyword evidence="12 17" id="KW-0598">Phosphotransferase system</keyword>
<dbReference type="InterPro" id="IPR036618">
    <property type="entry name" value="PtsI_HPr-bd_sf"/>
</dbReference>
<evidence type="ECO:0000259" key="24">
    <source>
        <dbReference type="Pfam" id="PF05524"/>
    </source>
</evidence>
<keyword evidence="14 17" id="KW-0418">Kinase</keyword>
<dbReference type="PIRSF" id="PIRSF000732">
    <property type="entry name" value="PTS_enzyme_I"/>
    <property type="match status" value="1"/>
</dbReference>
<feature type="domain" description="PEP-utilising enzyme mobile" evidence="22">
    <location>
        <begin position="153"/>
        <end position="226"/>
    </location>
</feature>
<feature type="binding site" evidence="20">
    <location>
        <position position="457"/>
    </location>
    <ligand>
        <name>Mg(2+)</name>
        <dbReference type="ChEBI" id="CHEBI:18420"/>
    </ligand>
</feature>
<dbReference type="FunFam" id="3.20.20.60:FF:000007">
    <property type="entry name" value="Phosphoenolpyruvate-protein phosphotransferase"/>
    <property type="match status" value="1"/>
</dbReference>
<keyword evidence="26" id="KW-1185">Reference proteome</keyword>
<dbReference type="InterPro" id="IPR008279">
    <property type="entry name" value="PEP-util_enz_mobile_dom"/>
</dbReference>
<dbReference type="NCBIfam" id="TIGR01417">
    <property type="entry name" value="PTS_I_fam"/>
    <property type="match status" value="1"/>
</dbReference>
<dbReference type="InterPro" id="IPR050499">
    <property type="entry name" value="PEP-utilizing_PTS_enzyme"/>
</dbReference>
<dbReference type="PANTHER" id="PTHR46244:SF3">
    <property type="entry name" value="PHOSPHOENOLPYRUVATE-PROTEIN PHOSPHOTRANSFERASE"/>
    <property type="match status" value="1"/>
</dbReference>
<comment type="catalytic activity">
    <reaction evidence="1 17">
        <text>L-histidyl-[protein] + phosphoenolpyruvate = N(pros)-phospho-L-histidyl-[protein] + pyruvate</text>
        <dbReference type="Rhea" id="RHEA:23880"/>
        <dbReference type="Rhea" id="RHEA-COMP:9745"/>
        <dbReference type="Rhea" id="RHEA-COMP:9746"/>
        <dbReference type="ChEBI" id="CHEBI:15361"/>
        <dbReference type="ChEBI" id="CHEBI:29979"/>
        <dbReference type="ChEBI" id="CHEBI:58702"/>
        <dbReference type="ChEBI" id="CHEBI:64837"/>
        <dbReference type="EC" id="2.7.3.9"/>
    </reaction>
</comment>
<keyword evidence="11 17" id="KW-0808">Transferase</keyword>
<dbReference type="GO" id="GO:0016301">
    <property type="term" value="F:kinase activity"/>
    <property type="evidence" value="ECO:0007669"/>
    <property type="project" value="UniProtKB-KW"/>
</dbReference>
<comment type="function">
    <text evidence="3 17">General (non sugar-specific) component of the phosphoenolpyruvate-dependent sugar phosphotransferase system (sugar PTS). This major carbohydrate active-transport system catalyzes the phosphorylation of incoming sugar substrates concomitantly with their translocation across the cell membrane. Enzyme I transfers the phosphoryl group from phosphoenolpyruvate (PEP) to the phosphoryl carrier protein (HPr).</text>
</comment>
<feature type="binding site" evidence="19">
    <location>
        <begin position="456"/>
        <end position="457"/>
    </location>
    <ligand>
        <name>phosphoenolpyruvate</name>
        <dbReference type="ChEBI" id="CHEBI:58702"/>
    </ligand>
</feature>
<dbReference type="GO" id="GO:0046872">
    <property type="term" value="F:metal ion binding"/>
    <property type="evidence" value="ECO:0007669"/>
    <property type="project" value="UniProtKB-KW"/>
</dbReference>
<evidence type="ECO:0000256" key="12">
    <source>
        <dbReference type="ARBA" id="ARBA00022683"/>
    </source>
</evidence>
<comment type="caution">
    <text evidence="25">The sequence shown here is derived from an EMBL/GenBank/DDBJ whole genome shotgun (WGS) entry which is preliminary data.</text>
</comment>
<dbReference type="RefSeq" id="WP_078497436.1">
    <property type="nucleotide sequence ID" value="NZ_MSZX01000002.1"/>
</dbReference>
<evidence type="ECO:0000256" key="4">
    <source>
        <dbReference type="ARBA" id="ARBA00004496"/>
    </source>
</evidence>
<protein>
    <recommendedName>
        <fullName evidence="7 17">Phosphoenolpyruvate-protein phosphotransferase</fullName>
        <ecNumber evidence="6 17">2.7.3.9</ecNumber>
    </recommendedName>
    <alternativeName>
        <fullName evidence="16 17">Phosphotransferase system, enzyme I</fullName>
    </alternativeName>
</protein>
<evidence type="ECO:0000256" key="21">
    <source>
        <dbReference type="SAM" id="Coils"/>
    </source>
</evidence>
<evidence type="ECO:0000256" key="9">
    <source>
        <dbReference type="ARBA" id="ARBA00022490"/>
    </source>
</evidence>
<feature type="binding site" evidence="20">
    <location>
        <position position="433"/>
    </location>
    <ligand>
        <name>Mg(2+)</name>
        <dbReference type="ChEBI" id="CHEBI:18420"/>
    </ligand>
</feature>
<dbReference type="Pfam" id="PF05524">
    <property type="entry name" value="PEP-utilisers_N"/>
    <property type="match status" value="1"/>
</dbReference>
<organism evidence="25 26">
    <name type="scientific">Paenibacillus selenitireducens</name>
    <dbReference type="NCBI Taxonomy" id="1324314"/>
    <lineage>
        <taxon>Bacteria</taxon>
        <taxon>Bacillati</taxon>
        <taxon>Bacillota</taxon>
        <taxon>Bacilli</taxon>
        <taxon>Bacillales</taxon>
        <taxon>Paenibacillaceae</taxon>
        <taxon>Paenibacillus</taxon>
    </lineage>
</organism>
<dbReference type="STRING" id="1324314.BVG16_04895"/>
<evidence type="ECO:0000259" key="22">
    <source>
        <dbReference type="Pfam" id="PF00391"/>
    </source>
</evidence>
<keyword evidence="9 17" id="KW-0963">Cytoplasm</keyword>
<evidence type="ECO:0000256" key="17">
    <source>
        <dbReference type="PIRNR" id="PIRNR000732"/>
    </source>
</evidence>
<feature type="binding site" evidence="19">
    <location>
        <position position="334"/>
    </location>
    <ligand>
        <name>phosphoenolpyruvate</name>
        <dbReference type="ChEBI" id="CHEBI:58702"/>
    </ligand>
</feature>
<evidence type="ECO:0000256" key="15">
    <source>
        <dbReference type="ARBA" id="ARBA00022842"/>
    </source>
</evidence>
<feature type="active site" description="Tele-phosphohistidine intermediate" evidence="18">
    <location>
        <position position="190"/>
    </location>
</feature>
<evidence type="ECO:0000256" key="20">
    <source>
        <dbReference type="PIRSR" id="PIRSR000732-3"/>
    </source>
</evidence>
<dbReference type="EMBL" id="MSZX01000002">
    <property type="protein sequence ID" value="OPA80091.1"/>
    <property type="molecule type" value="Genomic_DNA"/>
</dbReference>
<evidence type="ECO:0000256" key="8">
    <source>
        <dbReference type="ARBA" id="ARBA00022448"/>
    </source>
</evidence>
<dbReference type="InterPro" id="IPR040442">
    <property type="entry name" value="Pyrv_kinase-like_dom_sf"/>
</dbReference>
<dbReference type="Pfam" id="PF02896">
    <property type="entry name" value="PEP-utilizers_C"/>
    <property type="match status" value="1"/>
</dbReference>
<keyword evidence="10 17" id="KW-0762">Sugar transport</keyword>
<evidence type="ECO:0000313" key="25">
    <source>
        <dbReference type="EMBL" id="OPA80091.1"/>
    </source>
</evidence>
<dbReference type="Gene3D" id="3.50.30.10">
    <property type="entry name" value="Phosphohistidine domain"/>
    <property type="match status" value="1"/>
</dbReference>
<dbReference type="OrthoDB" id="9765468at2"/>
<evidence type="ECO:0000256" key="10">
    <source>
        <dbReference type="ARBA" id="ARBA00022597"/>
    </source>
</evidence>
<evidence type="ECO:0000256" key="18">
    <source>
        <dbReference type="PIRSR" id="PIRSR000732-1"/>
    </source>
</evidence>
<dbReference type="PROSITE" id="PS00370">
    <property type="entry name" value="PEP_ENZYMES_PHOS_SITE"/>
    <property type="match status" value="1"/>
</dbReference>
<dbReference type="InterPro" id="IPR006318">
    <property type="entry name" value="PTS_EI-like"/>
</dbReference>
<evidence type="ECO:0000256" key="19">
    <source>
        <dbReference type="PIRSR" id="PIRSR000732-2"/>
    </source>
</evidence>
<dbReference type="SUPFAM" id="SSF51621">
    <property type="entry name" value="Phosphoenolpyruvate/pyruvate domain"/>
    <property type="match status" value="1"/>
</dbReference>
<evidence type="ECO:0000259" key="23">
    <source>
        <dbReference type="Pfam" id="PF02896"/>
    </source>
</evidence>
<comment type="cofactor">
    <cofactor evidence="2 17 20">
        <name>Mg(2+)</name>
        <dbReference type="ChEBI" id="CHEBI:18420"/>
    </cofactor>
</comment>
<evidence type="ECO:0000256" key="14">
    <source>
        <dbReference type="ARBA" id="ARBA00022777"/>
    </source>
</evidence>
<dbReference type="Gene3D" id="3.20.20.60">
    <property type="entry name" value="Phosphoenolpyruvate-binding domains"/>
    <property type="match status" value="1"/>
</dbReference>
<dbReference type="PRINTS" id="PR01736">
    <property type="entry name" value="PHPHTRNFRASE"/>
</dbReference>
<feature type="coiled-coil region" evidence="21">
    <location>
        <begin position="41"/>
        <end position="111"/>
    </location>
</feature>
<feature type="domain" description="Phosphotransferase system enzyme I N-terminal" evidence="24">
    <location>
        <begin position="4"/>
        <end position="127"/>
    </location>
</feature>